<accession>A0A8X6YD82</accession>
<comment type="caution">
    <text evidence="2">The sequence shown here is derived from an EMBL/GenBank/DDBJ whole genome shotgun (WGS) entry which is preliminary data.</text>
</comment>
<dbReference type="EMBL" id="BMAV01017335">
    <property type="protein sequence ID" value="GFY68896.1"/>
    <property type="molecule type" value="Genomic_DNA"/>
</dbReference>
<dbReference type="AlphaFoldDB" id="A0A8X6YD82"/>
<proteinExistence type="predicted"/>
<keyword evidence="3" id="KW-1185">Reference proteome</keyword>
<evidence type="ECO:0000256" key="1">
    <source>
        <dbReference type="SAM" id="MobiDB-lite"/>
    </source>
</evidence>
<evidence type="ECO:0000313" key="2">
    <source>
        <dbReference type="EMBL" id="GFY68896.1"/>
    </source>
</evidence>
<reference evidence="2" key="1">
    <citation type="submission" date="2020-08" db="EMBL/GenBank/DDBJ databases">
        <title>Multicomponent nature underlies the extraordinary mechanical properties of spider dragline silk.</title>
        <authorList>
            <person name="Kono N."/>
            <person name="Nakamura H."/>
            <person name="Mori M."/>
            <person name="Yoshida Y."/>
            <person name="Ohtoshi R."/>
            <person name="Malay A.D."/>
            <person name="Moran D.A.P."/>
            <person name="Tomita M."/>
            <person name="Numata K."/>
            <person name="Arakawa K."/>
        </authorList>
    </citation>
    <scope>NUCLEOTIDE SEQUENCE</scope>
</reference>
<feature type="compositionally biased region" description="Low complexity" evidence="1">
    <location>
        <begin position="1"/>
        <end position="18"/>
    </location>
</feature>
<sequence>MELANSISSPSSTRSSTPDLTNCERVTDANSELRKFTILHANVSHATKPAAPGTLKKTIRPAHMYSRQHYLNQSLPKKGSVSTEEELKIVENSIKSLIPTLSANVALKANKFLVTENQCIPANKAVEPQRRLFSTTKRKRKAEHGIAKPINVVNEIQNSKCDLQIMTDDLQNLISDEVYEHAIANASIVPDDLGYNDFPQSRERGLKRNYFKMNKPTNQSAIQDKNLRILQYNIRHVYFFNY</sequence>
<dbReference type="Proteomes" id="UP000886998">
    <property type="component" value="Unassembled WGS sequence"/>
</dbReference>
<feature type="region of interest" description="Disordered" evidence="1">
    <location>
        <begin position="1"/>
        <end position="22"/>
    </location>
</feature>
<gene>
    <name evidence="2" type="ORF">TNIN_415151</name>
</gene>
<evidence type="ECO:0000313" key="3">
    <source>
        <dbReference type="Proteomes" id="UP000886998"/>
    </source>
</evidence>
<protein>
    <submittedName>
        <fullName evidence="2">Uncharacterized protein</fullName>
    </submittedName>
</protein>
<name>A0A8X6YD82_9ARAC</name>
<organism evidence="2 3">
    <name type="scientific">Trichonephila inaurata madagascariensis</name>
    <dbReference type="NCBI Taxonomy" id="2747483"/>
    <lineage>
        <taxon>Eukaryota</taxon>
        <taxon>Metazoa</taxon>
        <taxon>Ecdysozoa</taxon>
        <taxon>Arthropoda</taxon>
        <taxon>Chelicerata</taxon>
        <taxon>Arachnida</taxon>
        <taxon>Araneae</taxon>
        <taxon>Araneomorphae</taxon>
        <taxon>Entelegynae</taxon>
        <taxon>Araneoidea</taxon>
        <taxon>Nephilidae</taxon>
        <taxon>Trichonephila</taxon>
        <taxon>Trichonephila inaurata</taxon>
    </lineage>
</organism>